<comment type="function">
    <text evidence="8">An outer membrane protein that may participate in pathogenesis. Some human Lyme disease patients have antibodies against this protein. The Mlp proteins probably undergo intragenic recombination, generating new alleles.</text>
</comment>
<name>G0ITM0_BORAP</name>
<evidence type="ECO:0000256" key="5">
    <source>
        <dbReference type="ARBA" id="ARBA00023139"/>
    </source>
</evidence>
<evidence type="ECO:0000256" key="3">
    <source>
        <dbReference type="ARBA" id="ARBA00022729"/>
    </source>
</evidence>
<dbReference type="GO" id="GO:0009279">
    <property type="term" value="C:cell outer membrane"/>
    <property type="evidence" value="ECO:0007669"/>
    <property type="project" value="UniProtKB-SubCell"/>
</dbReference>
<dbReference type="AlphaFoldDB" id="G0ITM0"/>
<dbReference type="RefSeq" id="WP_012615195.1">
    <property type="nucleotide sequence ID" value="NC_008565.1"/>
</dbReference>
<dbReference type="EMBL" id="CP002945">
    <property type="protein sequence ID" value="AEL70474.1"/>
    <property type="molecule type" value="Genomic_DNA"/>
</dbReference>
<reference evidence="9 10" key="1">
    <citation type="journal article" date="2011" name="J. Bacteriol.">
        <title>Whole-genome sequences of two Borrelia afzelii and two Borrelia garinii Lyme disease agent isolates.</title>
        <authorList>
            <person name="Casjens S.R."/>
            <person name="Mongodin E.F."/>
            <person name="Qiu W.-G."/>
            <person name="Dunn J.J."/>
            <person name="Luft B.J."/>
            <person name="Fraser-Liggett C.M."/>
            <person name="Schutzer S.E."/>
        </authorList>
    </citation>
    <scope>NUCLEOTIDE SEQUENCE [LARGE SCALE GENOMIC DNA]</scope>
    <source>
        <strain evidence="9 10">PKo</strain>
    </source>
</reference>
<evidence type="ECO:0000256" key="6">
    <source>
        <dbReference type="ARBA" id="ARBA00023237"/>
    </source>
</evidence>
<organism evidence="9 10">
    <name type="scientific">Borreliella afzelii (strain PKo)</name>
    <name type="common">Borrelia afzelii</name>
    <dbReference type="NCBI Taxonomy" id="390236"/>
    <lineage>
        <taxon>Bacteria</taxon>
        <taxon>Pseudomonadati</taxon>
        <taxon>Spirochaetota</taxon>
        <taxon>Spirochaetia</taxon>
        <taxon>Spirochaetales</taxon>
        <taxon>Borreliaceae</taxon>
        <taxon>Borreliella</taxon>
    </lineage>
</organism>
<sequence>MANDRKFNKFLQYDESKIKPTLDHINKGLDKYTERHCR</sequence>
<keyword evidence="4" id="KW-0472">Membrane</keyword>
<evidence type="ECO:0000256" key="8">
    <source>
        <dbReference type="ARBA" id="ARBA00046007"/>
    </source>
</evidence>
<dbReference type="PATRIC" id="fig|390236.22.peg.1261"/>
<evidence type="ECO:0000313" key="9">
    <source>
        <dbReference type="EMBL" id="AEL70474.1"/>
    </source>
</evidence>
<keyword evidence="6" id="KW-0998">Cell outer membrane</keyword>
<dbReference type="HOGENOM" id="CLU_3325168_0_0_12"/>
<evidence type="ECO:0000256" key="7">
    <source>
        <dbReference type="ARBA" id="ARBA00023288"/>
    </source>
</evidence>
<dbReference type="Pfam" id="PF03304">
    <property type="entry name" value="Mlp"/>
    <property type="match status" value="1"/>
</dbReference>
<evidence type="ECO:0000256" key="4">
    <source>
        <dbReference type="ARBA" id="ARBA00023136"/>
    </source>
</evidence>
<evidence type="ECO:0000256" key="1">
    <source>
        <dbReference type="ARBA" id="ARBA00004459"/>
    </source>
</evidence>
<keyword evidence="9" id="KW-0614">Plasmid</keyword>
<gene>
    <name evidence="9" type="ordered locus">BafPKo_I0014</name>
</gene>
<geneLocation type="plasmid" evidence="9 10">
    <name>lp28-4</name>
</geneLocation>
<accession>G0ITM0</accession>
<comment type="similarity">
    <text evidence="2">Belongs to the Multicopy lipoprotein (Mlp) family.</text>
</comment>
<proteinExistence type="inferred from homology"/>
<dbReference type="Proteomes" id="UP000005216">
    <property type="component" value="Plasmid lp28-4"/>
</dbReference>
<evidence type="ECO:0000313" key="10">
    <source>
        <dbReference type="Proteomes" id="UP000005216"/>
    </source>
</evidence>
<dbReference type="InterPro" id="IPR004983">
    <property type="entry name" value="Mlp"/>
</dbReference>
<comment type="subcellular location">
    <subcellularLocation>
        <location evidence="1">Cell outer membrane</location>
        <topology evidence="1">Lipid-anchor</topology>
    </subcellularLocation>
</comment>
<keyword evidence="10" id="KW-1185">Reference proteome</keyword>
<keyword evidence="7 9" id="KW-0449">Lipoprotein</keyword>
<keyword evidence="5" id="KW-0564">Palmitate</keyword>
<protein>
    <submittedName>
        <fullName evidence="9">Lipoprotein</fullName>
    </submittedName>
</protein>
<dbReference type="KEGG" id="bafz:BafPKo_I0014"/>
<keyword evidence="3" id="KW-0732">Signal</keyword>
<evidence type="ECO:0000256" key="2">
    <source>
        <dbReference type="ARBA" id="ARBA00008380"/>
    </source>
</evidence>